<evidence type="ECO:0000313" key="4">
    <source>
        <dbReference type="Proteomes" id="UP000761264"/>
    </source>
</evidence>
<dbReference type="InterPro" id="IPR036388">
    <property type="entry name" value="WH-like_DNA-bd_sf"/>
</dbReference>
<dbReference type="GO" id="GO:0006950">
    <property type="term" value="P:response to stress"/>
    <property type="evidence" value="ECO:0007669"/>
    <property type="project" value="TreeGrafter"/>
</dbReference>
<dbReference type="GO" id="GO:0003700">
    <property type="term" value="F:DNA-binding transcription factor activity"/>
    <property type="evidence" value="ECO:0007669"/>
    <property type="project" value="InterPro"/>
</dbReference>
<dbReference type="RefSeq" id="WP_167228666.1">
    <property type="nucleotide sequence ID" value="NZ_JAAQPH010000020.1"/>
</dbReference>
<dbReference type="SMART" id="SM00347">
    <property type="entry name" value="HTH_MARR"/>
    <property type="match status" value="1"/>
</dbReference>
<dbReference type="InterPro" id="IPR000835">
    <property type="entry name" value="HTH_MarR-typ"/>
</dbReference>
<organism evidence="3 4">
    <name type="scientific">Pelagibius litoralis</name>
    <dbReference type="NCBI Taxonomy" id="374515"/>
    <lineage>
        <taxon>Bacteria</taxon>
        <taxon>Pseudomonadati</taxon>
        <taxon>Pseudomonadota</taxon>
        <taxon>Alphaproteobacteria</taxon>
        <taxon>Rhodospirillales</taxon>
        <taxon>Rhodovibrionaceae</taxon>
        <taxon>Pelagibius</taxon>
    </lineage>
</organism>
<feature type="region of interest" description="Disordered" evidence="1">
    <location>
        <begin position="212"/>
        <end position="244"/>
    </location>
</feature>
<gene>
    <name evidence="3" type="ORF">HBA54_21795</name>
</gene>
<reference evidence="3" key="1">
    <citation type="submission" date="2020-03" db="EMBL/GenBank/DDBJ databases">
        <title>Genome of Pelagibius litoralis DSM 21314T.</title>
        <authorList>
            <person name="Wang G."/>
        </authorList>
    </citation>
    <scope>NUCLEOTIDE SEQUENCE</scope>
    <source>
        <strain evidence="3">DSM 21314</strain>
    </source>
</reference>
<protein>
    <submittedName>
        <fullName evidence="3">MarR family transcriptional regulator</fullName>
    </submittedName>
</protein>
<dbReference type="Proteomes" id="UP000761264">
    <property type="component" value="Unassembled WGS sequence"/>
</dbReference>
<name>A0A967F1G3_9PROT</name>
<feature type="domain" description="HTH marR-type" evidence="2">
    <location>
        <begin position="79"/>
        <end position="211"/>
    </location>
</feature>
<feature type="compositionally biased region" description="Basic residues" evidence="1">
    <location>
        <begin position="219"/>
        <end position="238"/>
    </location>
</feature>
<accession>A0A967F1G3</accession>
<dbReference type="PRINTS" id="PR00598">
    <property type="entry name" value="HTHMARR"/>
</dbReference>
<comment type="caution">
    <text evidence="3">The sequence shown here is derived from an EMBL/GenBank/DDBJ whole genome shotgun (WGS) entry which is preliminary data.</text>
</comment>
<sequence length="244" mass="26764">MSVSTVKVGPLARVLACDEEAHAGLLRRCRPSAGDRKTCGQKKYLIIVRLLREGISLAEANVPCGQLIVRILIISMLSQGSRFHLLLHSADLLEERLRIQLSPLGVRPRQARVLDALHRMGSVSQVELAREFDVSAASMSTMSARLIEAGFILRTTNPDELRSNVLRLSDSGRALLKDVKAAWREVDVIIENAIGAEDAEALARLTHKLRDQLGGRGPGRGHAKTLAKAATPRKRRRRATEPPA</sequence>
<dbReference type="PANTHER" id="PTHR33164:SF43">
    <property type="entry name" value="HTH-TYPE TRANSCRIPTIONAL REPRESSOR YETL"/>
    <property type="match status" value="1"/>
</dbReference>
<dbReference type="EMBL" id="JAAQPH010000020">
    <property type="protein sequence ID" value="NIA71237.1"/>
    <property type="molecule type" value="Genomic_DNA"/>
</dbReference>
<dbReference type="AlphaFoldDB" id="A0A967F1G3"/>
<dbReference type="Gene3D" id="1.10.10.10">
    <property type="entry name" value="Winged helix-like DNA-binding domain superfamily/Winged helix DNA-binding domain"/>
    <property type="match status" value="1"/>
</dbReference>
<dbReference type="SUPFAM" id="SSF46785">
    <property type="entry name" value="Winged helix' DNA-binding domain"/>
    <property type="match status" value="1"/>
</dbReference>
<dbReference type="Pfam" id="PF01047">
    <property type="entry name" value="MarR"/>
    <property type="match status" value="1"/>
</dbReference>
<dbReference type="PROSITE" id="PS50995">
    <property type="entry name" value="HTH_MARR_2"/>
    <property type="match status" value="1"/>
</dbReference>
<evidence type="ECO:0000256" key="1">
    <source>
        <dbReference type="SAM" id="MobiDB-lite"/>
    </source>
</evidence>
<dbReference type="InterPro" id="IPR036390">
    <property type="entry name" value="WH_DNA-bd_sf"/>
</dbReference>
<keyword evidence="4" id="KW-1185">Reference proteome</keyword>
<evidence type="ECO:0000313" key="3">
    <source>
        <dbReference type="EMBL" id="NIA71237.1"/>
    </source>
</evidence>
<proteinExistence type="predicted"/>
<evidence type="ECO:0000259" key="2">
    <source>
        <dbReference type="PROSITE" id="PS50995"/>
    </source>
</evidence>
<dbReference type="PANTHER" id="PTHR33164">
    <property type="entry name" value="TRANSCRIPTIONAL REGULATOR, MARR FAMILY"/>
    <property type="match status" value="1"/>
</dbReference>
<dbReference type="InterPro" id="IPR039422">
    <property type="entry name" value="MarR/SlyA-like"/>
</dbReference>